<organism evidence="2 3">
    <name type="scientific">Actinoplanes italicus</name>
    <dbReference type="NCBI Taxonomy" id="113567"/>
    <lineage>
        <taxon>Bacteria</taxon>
        <taxon>Bacillati</taxon>
        <taxon>Actinomycetota</taxon>
        <taxon>Actinomycetes</taxon>
        <taxon>Micromonosporales</taxon>
        <taxon>Micromonosporaceae</taxon>
        <taxon>Actinoplanes</taxon>
    </lineage>
</organism>
<proteinExistence type="predicted"/>
<evidence type="ECO:0000256" key="1">
    <source>
        <dbReference type="SAM" id="MobiDB-lite"/>
    </source>
</evidence>
<feature type="compositionally biased region" description="Low complexity" evidence="1">
    <location>
        <begin position="232"/>
        <end position="242"/>
    </location>
</feature>
<dbReference type="AlphaFoldDB" id="A0A2T0JTL6"/>
<feature type="compositionally biased region" description="Basic residues" evidence="1">
    <location>
        <begin position="67"/>
        <end position="85"/>
    </location>
</feature>
<name>A0A2T0JTL6_9ACTN</name>
<evidence type="ECO:0000313" key="3">
    <source>
        <dbReference type="Proteomes" id="UP000239415"/>
    </source>
</evidence>
<sequence>MPTHLVGIRDRPNASPHNARKPPRVTTLTTFVAFTAHHPDPAAPSPRSPPSRSGRSSPPTSTDTAHPPRRASIRRGFREPRHPRRQTSVPASVTDPGATDSPRPRQQVSTPTPPTSLSPAPPTSLSPAPPTDLGPASRTDLGPASRTDLGPTPRTDLGPTPRTTLGHGTANRPQPDAANNPRPRRPANLGPGGAGKPRVRRHRDPGGFHQRVPARRRISEAARRQPHPGVVSGPRGSGWRSARGWRSRPCRGPGTRKPSPSERSCAGRH</sequence>
<feature type="compositionally biased region" description="Low complexity" evidence="1">
    <location>
        <begin position="50"/>
        <end position="64"/>
    </location>
</feature>
<feature type="compositionally biased region" description="Low complexity" evidence="1">
    <location>
        <begin position="171"/>
        <end position="189"/>
    </location>
</feature>
<feature type="compositionally biased region" description="Pro residues" evidence="1">
    <location>
        <begin position="111"/>
        <end position="132"/>
    </location>
</feature>
<gene>
    <name evidence="2" type="ORF">CLV67_13264</name>
</gene>
<accession>A0A2T0JTL6</accession>
<dbReference type="Proteomes" id="UP000239415">
    <property type="component" value="Unassembled WGS sequence"/>
</dbReference>
<feature type="compositionally biased region" description="Low complexity" evidence="1">
    <location>
        <begin position="25"/>
        <end position="36"/>
    </location>
</feature>
<comment type="caution">
    <text evidence="2">The sequence shown here is derived from an EMBL/GenBank/DDBJ whole genome shotgun (WGS) entry which is preliminary data.</text>
</comment>
<dbReference type="EMBL" id="PVMZ01000032">
    <property type="protein sequence ID" value="PRX11006.1"/>
    <property type="molecule type" value="Genomic_DNA"/>
</dbReference>
<feature type="region of interest" description="Disordered" evidence="1">
    <location>
        <begin position="1"/>
        <end position="269"/>
    </location>
</feature>
<reference evidence="2 3" key="1">
    <citation type="submission" date="2018-03" db="EMBL/GenBank/DDBJ databases">
        <title>Genomic Encyclopedia of Archaeal and Bacterial Type Strains, Phase II (KMG-II): from individual species to whole genera.</title>
        <authorList>
            <person name="Goeker M."/>
        </authorList>
    </citation>
    <scope>NUCLEOTIDE SEQUENCE [LARGE SCALE GENOMIC DNA]</scope>
    <source>
        <strain evidence="2 3">DSM 43146</strain>
    </source>
</reference>
<evidence type="ECO:0000313" key="2">
    <source>
        <dbReference type="EMBL" id="PRX11006.1"/>
    </source>
</evidence>
<protein>
    <submittedName>
        <fullName evidence="2">Uncharacterized protein</fullName>
    </submittedName>
</protein>
<keyword evidence="3" id="KW-1185">Reference proteome</keyword>